<dbReference type="EMBL" id="JADGII010000013">
    <property type="protein sequence ID" value="MBF0637172.1"/>
    <property type="molecule type" value="Genomic_DNA"/>
</dbReference>
<evidence type="ECO:0000313" key="5">
    <source>
        <dbReference type="Proteomes" id="UP000619838"/>
    </source>
</evidence>
<dbReference type="InterPro" id="IPR019734">
    <property type="entry name" value="TPR_rpt"/>
</dbReference>
<dbReference type="PANTHER" id="PTHR44858">
    <property type="entry name" value="TETRATRICOPEPTIDE REPEAT PROTEIN 6"/>
    <property type="match status" value="1"/>
</dbReference>
<dbReference type="Pfam" id="PF13371">
    <property type="entry name" value="TPR_9"/>
    <property type="match status" value="1"/>
</dbReference>
<protein>
    <submittedName>
        <fullName evidence="4">Tetratricopeptide repeat protein</fullName>
    </submittedName>
</protein>
<dbReference type="PANTHER" id="PTHR44858:SF1">
    <property type="entry name" value="UDP-N-ACETYLGLUCOSAMINE--PEPTIDE N-ACETYLGLUCOSAMINYLTRANSFERASE SPINDLY-RELATED"/>
    <property type="match status" value="1"/>
</dbReference>
<dbReference type="Proteomes" id="UP000619838">
    <property type="component" value="Unassembled WGS sequence"/>
</dbReference>
<feature type="repeat" description="TPR" evidence="3">
    <location>
        <begin position="93"/>
        <end position="126"/>
    </location>
</feature>
<evidence type="ECO:0000313" key="4">
    <source>
        <dbReference type="EMBL" id="MBF0637172.1"/>
    </source>
</evidence>
<dbReference type="RefSeq" id="WP_114608126.1">
    <property type="nucleotide sequence ID" value="NZ_JABVZQ010000012.1"/>
</dbReference>
<evidence type="ECO:0000256" key="2">
    <source>
        <dbReference type="ARBA" id="ARBA00022803"/>
    </source>
</evidence>
<dbReference type="InterPro" id="IPR050498">
    <property type="entry name" value="Ycf3"/>
</dbReference>
<dbReference type="InterPro" id="IPR011990">
    <property type="entry name" value="TPR-like_helical_dom_sf"/>
</dbReference>
<organism evidence="4 5">
    <name type="scientific">Prosthecochloris ethylica</name>
    <dbReference type="NCBI Taxonomy" id="2743976"/>
    <lineage>
        <taxon>Bacteria</taxon>
        <taxon>Pseudomonadati</taxon>
        <taxon>Chlorobiota</taxon>
        <taxon>Chlorobiia</taxon>
        <taxon>Chlorobiales</taxon>
        <taxon>Chlorobiaceae</taxon>
        <taxon>Prosthecochloris</taxon>
    </lineage>
</organism>
<keyword evidence="2 3" id="KW-0802">TPR repeat</keyword>
<keyword evidence="5" id="KW-1185">Reference proteome</keyword>
<comment type="caution">
    <text evidence="4">The sequence shown here is derived from an EMBL/GenBank/DDBJ whole genome shotgun (WGS) entry which is preliminary data.</text>
</comment>
<dbReference type="SUPFAM" id="SSF48452">
    <property type="entry name" value="TPR-like"/>
    <property type="match status" value="1"/>
</dbReference>
<name>A0ABR9XTE0_9CHLB</name>
<feature type="repeat" description="TPR" evidence="3">
    <location>
        <begin position="127"/>
        <end position="160"/>
    </location>
</feature>
<proteinExistence type="predicted"/>
<accession>A0ABR9XTE0</accession>
<reference evidence="4 5" key="1">
    <citation type="journal article" date="2020" name="Microorganisms">
        <title>Simultaneous Genome Sequencing of Prosthecochloris ethylica and Desulfuromonas acetoxidans within a Syntrophic Mixture Reveals Unique Pili and Protein Interactions.</title>
        <authorList>
            <person name="Kyndt J.A."/>
            <person name="Van Beeumen J.J."/>
            <person name="Meyer T.E."/>
        </authorList>
    </citation>
    <scope>NUCLEOTIDE SEQUENCE [LARGE SCALE GENOMIC DNA]</scope>
    <source>
        <strain evidence="4 5">N3</strain>
    </source>
</reference>
<dbReference type="Gene3D" id="1.25.40.10">
    <property type="entry name" value="Tetratricopeptide repeat domain"/>
    <property type="match status" value="2"/>
</dbReference>
<dbReference type="SMART" id="SM00028">
    <property type="entry name" value="TPR"/>
    <property type="match status" value="3"/>
</dbReference>
<feature type="repeat" description="TPR" evidence="3">
    <location>
        <begin position="59"/>
        <end position="92"/>
    </location>
</feature>
<gene>
    <name evidence="4" type="ORF">INT08_08315</name>
</gene>
<evidence type="ECO:0000256" key="1">
    <source>
        <dbReference type="ARBA" id="ARBA00022737"/>
    </source>
</evidence>
<keyword evidence="1" id="KW-0677">Repeat</keyword>
<evidence type="ECO:0000256" key="3">
    <source>
        <dbReference type="PROSITE-ProRule" id="PRU00339"/>
    </source>
</evidence>
<dbReference type="PROSITE" id="PS50005">
    <property type="entry name" value="TPR"/>
    <property type="match status" value="3"/>
</dbReference>
<sequence length="211" mass="24101">METSQVVAFGYHDIRERWRQLIAALKAIIAHTMFYVRKRLPLFPFFRAVRRFGFSRALGDIYYRKGLRKSYAGEYHAAIEWFDAALECYPHHANAYFGRGVAKTRRGDHPGALEDYSRVIELFPDVSSVYNNRGLVRTKTGDRHGALADFDKAIELDPANPSAYFNRGLVKSPGGADARALANIFQAARLGNPDAGEWLRDHGYEWYYDCN</sequence>